<keyword evidence="3" id="KW-0813">Transport</keyword>
<evidence type="ECO:0000256" key="8">
    <source>
        <dbReference type="ARBA" id="ARBA00023310"/>
    </source>
</evidence>
<gene>
    <name evidence="9" type="ORF">NCTC13645_00426</name>
</gene>
<evidence type="ECO:0000256" key="2">
    <source>
        <dbReference type="ARBA" id="ARBA00007681"/>
    </source>
</evidence>
<proteinExistence type="inferred from homology"/>
<reference evidence="9 10" key="1">
    <citation type="submission" date="2018-06" db="EMBL/GenBank/DDBJ databases">
        <authorList>
            <consortium name="Pathogen Informatics"/>
            <person name="Doyle S."/>
        </authorList>
    </citation>
    <scope>NUCLEOTIDE SEQUENCE [LARGE SCALE GENOMIC DNA]</scope>
    <source>
        <strain evidence="9 10">NCTC13645</strain>
    </source>
</reference>
<evidence type="ECO:0000256" key="3">
    <source>
        <dbReference type="ARBA" id="ARBA00022448"/>
    </source>
</evidence>
<keyword evidence="6" id="KW-0472">Membrane</keyword>
<evidence type="ECO:0000256" key="7">
    <source>
        <dbReference type="ARBA" id="ARBA00023196"/>
    </source>
</evidence>
<keyword evidence="7" id="KW-0139">CF(1)</keyword>
<accession>A0A380NWZ8</accession>
<evidence type="ECO:0000256" key="4">
    <source>
        <dbReference type="ARBA" id="ARBA00022781"/>
    </source>
</evidence>
<organism evidence="9 10">
    <name type="scientific">Weissella viridescens</name>
    <name type="common">Lactobacillus viridescens</name>
    <dbReference type="NCBI Taxonomy" id="1629"/>
    <lineage>
        <taxon>Bacteria</taxon>
        <taxon>Bacillati</taxon>
        <taxon>Bacillota</taxon>
        <taxon>Bacilli</taxon>
        <taxon>Lactobacillales</taxon>
        <taxon>Lactobacillaceae</taxon>
        <taxon>Weissella</taxon>
    </lineage>
</organism>
<dbReference type="Gene3D" id="1.10.287.80">
    <property type="entry name" value="ATP synthase, gamma subunit, helix hairpin domain"/>
    <property type="match status" value="1"/>
</dbReference>
<dbReference type="InterPro" id="IPR035968">
    <property type="entry name" value="ATP_synth_F1_ATPase_gsu"/>
</dbReference>
<evidence type="ECO:0000313" key="9">
    <source>
        <dbReference type="EMBL" id="SUP52534.1"/>
    </source>
</evidence>
<evidence type="ECO:0000256" key="5">
    <source>
        <dbReference type="ARBA" id="ARBA00023065"/>
    </source>
</evidence>
<sequence>MAASLQEIQHRIESTKSTRQITSAMQMVSTANCLKFNALGMDTVCTHNVFLMLSPI</sequence>
<dbReference type="GO" id="GO:0045259">
    <property type="term" value="C:proton-transporting ATP synthase complex"/>
    <property type="evidence" value="ECO:0007669"/>
    <property type="project" value="UniProtKB-KW"/>
</dbReference>
<dbReference type="AlphaFoldDB" id="A0A380NWZ8"/>
<evidence type="ECO:0000313" key="10">
    <source>
        <dbReference type="Proteomes" id="UP000254621"/>
    </source>
</evidence>
<comment type="similarity">
    <text evidence="2">Belongs to the ATPase gamma chain family.</text>
</comment>
<keyword evidence="4" id="KW-0375">Hydrogen ion transport</keyword>
<name>A0A380NWZ8_WEIVI</name>
<dbReference type="GO" id="GO:0046933">
    <property type="term" value="F:proton-transporting ATP synthase activity, rotational mechanism"/>
    <property type="evidence" value="ECO:0007669"/>
    <property type="project" value="InterPro"/>
</dbReference>
<dbReference type="SUPFAM" id="SSF52943">
    <property type="entry name" value="ATP synthase (F1-ATPase), gamma subunit"/>
    <property type="match status" value="1"/>
</dbReference>
<evidence type="ECO:0000256" key="6">
    <source>
        <dbReference type="ARBA" id="ARBA00023136"/>
    </source>
</evidence>
<dbReference type="Proteomes" id="UP000254621">
    <property type="component" value="Unassembled WGS sequence"/>
</dbReference>
<protein>
    <submittedName>
        <fullName evidence="9">F0F1 ATP synthase subunit gamma</fullName>
    </submittedName>
</protein>
<keyword evidence="8" id="KW-0066">ATP synthesis</keyword>
<evidence type="ECO:0000256" key="1">
    <source>
        <dbReference type="ARBA" id="ARBA00004170"/>
    </source>
</evidence>
<keyword evidence="5" id="KW-0406">Ion transport</keyword>
<dbReference type="EMBL" id="UHIV01000001">
    <property type="protein sequence ID" value="SUP52534.1"/>
    <property type="molecule type" value="Genomic_DNA"/>
</dbReference>
<comment type="subcellular location">
    <subcellularLocation>
        <location evidence="1">Membrane</location>
        <topology evidence="1">Peripheral membrane protein</topology>
    </subcellularLocation>
</comment>